<keyword evidence="5" id="KW-0998">Cell outer membrane</keyword>
<evidence type="ECO:0000256" key="5">
    <source>
        <dbReference type="ARBA" id="ARBA00023237"/>
    </source>
</evidence>
<name>A0A1G9S6P3_9SPHI</name>
<feature type="signal peptide" evidence="6">
    <location>
        <begin position="1"/>
        <end position="22"/>
    </location>
</feature>
<dbReference type="RefSeq" id="WP_083361792.1">
    <property type="nucleotide sequence ID" value="NZ_FNGY01000003.1"/>
</dbReference>
<reference evidence="10" key="1">
    <citation type="submission" date="2016-10" db="EMBL/GenBank/DDBJ databases">
        <authorList>
            <person name="Varghese N."/>
            <person name="Submissions S."/>
        </authorList>
    </citation>
    <scope>NUCLEOTIDE SEQUENCE [LARGE SCALE GENOMIC DNA]</scope>
    <source>
        <strain evidence="10">DSM 19110</strain>
    </source>
</reference>
<dbReference type="Gene3D" id="1.25.40.390">
    <property type="match status" value="1"/>
</dbReference>
<evidence type="ECO:0000256" key="4">
    <source>
        <dbReference type="ARBA" id="ARBA00023136"/>
    </source>
</evidence>
<evidence type="ECO:0000313" key="9">
    <source>
        <dbReference type="EMBL" id="SDM31188.1"/>
    </source>
</evidence>
<evidence type="ECO:0000313" key="10">
    <source>
        <dbReference type="Proteomes" id="UP000183200"/>
    </source>
</evidence>
<organism evidence="9 10">
    <name type="scientific">Pedobacter steynii</name>
    <dbReference type="NCBI Taxonomy" id="430522"/>
    <lineage>
        <taxon>Bacteria</taxon>
        <taxon>Pseudomonadati</taxon>
        <taxon>Bacteroidota</taxon>
        <taxon>Sphingobacteriia</taxon>
        <taxon>Sphingobacteriales</taxon>
        <taxon>Sphingobacteriaceae</taxon>
        <taxon>Pedobacter</taxon>
    </lineage>
</organism>
<dbReference type="STRING" id="430522.BFS30_02575"/>
<feature type="domain" description="RagB/SusD" evidence="7">
    <location>
        <begin position="363"/>
        <end position="469"/>
    </location>
</feature>
<evidence type="ECO:0000259" key="8">
    <source>
        <dbReference type="Pfam" id="PF14322"/>
    </source>
</evidence>
<keyword evidence="10" id="KW-1185">Reference proteome</keyword>
<sequence>MKKIFYLNFIGMLVLLSSSCQKMLDIKPVNSMMPVTIADFESVLLGGYPKQDFYFKTELMTDNAFVNLQTSASLDRANEPWFVWASTHQLEGVADDPYWGQLYRSVYYANTVLDEFSKRNPSLAEKVLFETVKGEAYALRAFSYFYLLNLYADVYAPGTLAEPGVPMPLTAVDIHQNTQNNVRASIEKVWGQIQMDIDQASALLMGKPIKSKFRFNYNSLQLFKARVNLFMGDYEAAIAASTIVMNTRGLFNMNETQAHIDGKNREADAFTSNYGMIDSDYKNEVLFFMAGKANNNIFYHGMAACKPSVELLALCRRNGVKDYRSYIFNSFADLTTADGIQTGPTIYNMFAKQENGSYHIGLKVSEAYVTRAEAYAKLGRLELAITDLNNLLINRIKKEEFIPLKLADFSDKDQLLKRIYEERRIETAFEAGLRWFDLRRLGKPSLTHTYKNGQVYTLKEKDPRYVLQIPLSEQINSPEMPLNKR</sequence>
<feature type="chain" id="PRO_5010252553" evidence="6">
    <location>
        <begin position="23"/>
        <end position="485"/>
    </location>
</feature>
<comment type="subcellular location">
    <subcellularLocation>
        <location evidence="1">Cell outer membrane</location>
    </subcellularLocation>
</comment>
<dbReference type="Pfam" id="PF14322">
    <property type="entry name" value="SusD-like_3"/>
    <property type="match status" value="1"/>
</dbReference>
<dbReference type="Proteomes" id="UP000183200">
    <property type="component" value="Unassembled WGS sequence"/>
</dbReference>
<evidence type="ECO:0000259" key="7">
    <source>
        <dbReference type="Pfam" id="PF07980"/>
    </source>
</evidence>
<keyword evidence="4" id="KW-0472">Membrane</keyword>
<gene>
    <name evidence="9" type="ORF">SAMN05421820_103485</name>
</gene>
<keyword evidence="3 6" id="KW-0732">Signal</keyword>
<evidence type="ECO:0000256" key="1">
    <source>
        <dbReference type="ARBA" id="ARBA00004442"/>
    </source>
</evidence>
<dbReference type="EMBL" id="FNGY01000003">
    <property type="protein sequence ID" value="SDM31188.1"/>
    <property type="molecule type" value="Genomic_DNA"/>
</dbReference>
<dbReference type="OrthoDB" id="1100079at2"/>
<comment type="similarity">
    <text evidence="2">Belongs to the SusD family.</text>
</comment>
<dbReference type="SUPFAM" id="SSF48452">
    <property type="entry name" value="TPR-like"/>
    <property type="match status" value="1"/>
</dbReference>
<dbReference type="InterPro" id="IPR033985">
    <property type="entry name" value="SusD-like_N"/>
</dbReference>
<evidence type="ECO:0000256" key="6">
    <source>
        <dbReference type="SAM" id="SignalP"/>
    </source>
</evidence>
<dbReference type="Pfam" id="PF07980">
    <property type="entry name" value="SusD_RagB"/>
    <property type="match status" value="1"/>
</dbReference>
<feature type="domain" description="SusD-like N-terminal" evidence="8">
    <location>
        <begin position="24"/>
        <end position="219"/>
    </location>
</feature>
<dbReference type="PROSITE" id="PS51257">
    <property type="entry name" value="PROKAR_LIPOPROTEIN"/>
    <property type="match status" value="1"/>
</dbReference>
<dbReference type="InterPro" id="IPR011990">
    <property type="entry name" value="TPR-like_helical_dom_sf"/>
</dbReference>
<evidence type="ECO:0000256" key="2">
    <source>
        <dbReference type="ARBA" id="ARBA00006275"/>
    </source>
</evidence>
<dbReference type="AlphaFoldDB" id="A0A1G9S6P3"/>
<dbReference type="GO" id="GO:0009279">
    <property type="term" value="C:cell outer membrane"/>
    <property type="evidence" value="ECO:0007669"/>
    <property type="project" value="UniProtKB-SubCell"/>
</dbReference>
<protein>
    <submittedName>
        <fullName evidence="9">SusD family protein</fullName>
    </submittedName>
</protein>
<accession>A0A1G9S6P3</accession>
<evidence type="ECO:0000256" key="3">
    <source>
        <dbReference type="ARBA" id="ARBA00022729"/>
    </source>
</evidence>
<proteinExistence type="inferred from homology"/>
<dbReference type="InterPro" id="IPR012944">
    <property type="entry name" value="SusD_RagB_dom"/>
</dbReference>